<sequence>MVFNGRNFISIAKLAGTNKQLLRQFWCGTPAQMNVHMKGRDLLTLQNYTADELKYLLWMASDLKQRIKHKGEYLPLMQGKSLAMIFEKRSTRTRLSAETGFALLGGHPSFLTTQDIHLGTNESLTDTARVLSSMTNAILARVYDHNDLDLMAKEATIPIINGLSNLYHPLQILADYLTLQEHFGGLKGLTIAWIGDGNNVLQSFMTSAAKLGMHLRIATPRGFEPDLRITKITEQNSKEYGTKLLLTTDPLEAADGANVLVTDTWISMGQEEEKKERLKAFQGYQITMQTAKSAASNWTFLHCLPRKPEEVDDEVFYSPQSLVFQEAENRKWTIMTKFSGFRKLLLRGQHCRQITGWRLACDVMCCEILGFSWYNYLDSMALPCQASGVNSGVTVRMDGGHDVRLVSEKSIGKNIIIELSFAHITSKTPPKQTFAKIMSSHRGEERRGEERRGEERRGEERRGEERRGEERRGEERRGEERRGEERRGEERRGEERRGEERRGEERRGEERRGEERRGEERRGEERRGEERRGEERRGEERRGEERRGEERRGEERRGEERRGEERRGEERRGEERRGEERRGEERRGEERRGEERRGEERRGEERRGEERRGEERRGEERRGEERRGEERRGEERRGEERRGEERRGEERRGEERRGEERRGEERRGEERRGEERRGEERRGEERRGEERRGEERRGEERRGEERRGEERRGEERRGEERRGEERRGEERRGEERRGEERRGL</sequence>
<dbReference type="PROSITE" id="PS00097">
    <property type="entry name" value="CARBAMOYLTRANSFERASE"/>
    <property type="match status" value="1"/>
</dbReference>
<evidence type="ECO:0000259" key="14">
    <source>
        <dbReference type="Pfam" id="PF02729"/>
    </source>
</evidence>
<dbReference type="GO" id="GO:0000050">
    <property type="term" value="P:urea cycle"/>
    <property type="evidence" value="ECO:0007669"/>
    <property type="project" value="UniProtKB-UniPathway"/>
</dbReference>
<dbReference type="EC" id="2.1.3.3" evidence="5"/>
<dbReference type="GO" id="GO:0004585">
    <property type="term" value="F:ornithine carbamoyltransferase activity"/>
    <property type="evidence" value="ECO:0007669"/>
    <property type="project" value="UniProtKB-EC"/>
</dbReference>
<dbReference type="OrthoDB" id="10252326at2759"/>
<keyword evidence="16" id="KW-1185">Reference proteome</keyword>
<dbReference type="UniPathway" id="UPA00158">
    <property type="reaction ID" value="UER00271"/>
</dbReference>
<protein>
    <recommendedName>
        <fullName evidence="5">ornithine carbamoyltransferase</fullName>
        <ecNumber evidence="5">2.1.3.3</ecNumber>
    </recommendedName>
</protein>
<evidence type="ECO:0000256" key="1">
    <source>
        <dbReference type="ARBA" id="ARBA00004305"/>
    </source>
</evidence>
<evidence type="ECO:0000256" key="4">
    <source>
        <dbReference type="ARBA" id="ARBA00011233"/>
    </source>
</evidence>
<evidence type="ECO:0000256" key="2">
    <source>
        <dbReference type="ARBA" id="ARBA00004695"/>
    </source>
</evidence>
<dbReference type="GO" id="GO:0019240">
    <property type="term" value="P:citrulline biosynthetic process"/>
    <property type="evidence" value="ECO:0007669"/>
    <property type="project" value="TreeGrafter"/>
</dbReference>
<dbReference type="Gene3D" id="3.40.50.1370">
    <property type="entry name" value="Aspartate/ornithine carbamoyltransferase"/>
    <property type="match status" value="2"/>
</dbReference>
<comment type="pathway">
    <text evidence="2">Nitrogen metabolism; urea cycle; L-citrulline from L-ornithine and carbamoyl phosphate: step 1/1.</text>
</comment>
<dbReference type="Proteomes" id="UP000796761">
    <property type="component" value="Unassembled WGS sequence"/>
</dbReference>
<dbReference type="GO" id="GO:0042450">
    <property type="term" value="P:L-arginine biosynthetic process via ornithine"/>
    <property type="evidence" value="ECO:0007669"/>
    <property type="project" value="TreeGrafter"/>
</dbReference>
<dbReference type="Pfam" id="PF00185">
    <property type="entry name" value="OTCace"/>
    <property type="match status" value="1"/>
</dbReference>
<keyword evidence="10" id="KW-0809">Transit peptide</keyword>
<evidence type="ECO:0000256" key="8">
    <source>
        <dbReference type="ARBA" id="ARBA00022605"/>
    </source>
</evidence>
<dbReference type="FunFam" id="3.40.50.1370:FF:000009">
    <property type="entry name" value="Ornithine carbamoyltransferase, mitochondrial"/>
    <property type="match status" value="1"/>
</dbReference>
<keyword evidence="8" id="KW-0028">Amino-acid biosynthesis</keyword>
<dbReference type="GO" id="GO:0016597">
    <property type="term" value="F:amino acid binding"/>
    <property type="evidence" value="ECO:0007669"/>
    <property type="project" value="InterPro"/>
</dbReference>
<evidence type="ECO:0000313" key="15">
    <source>
        <dbReference type="EMBL" id="TRZ18517.1"/>
    </source>
</evidence>
<dbReference type="InterPro" id="IPR006130">
    <property type="entry name" value="Asp/Orn_carbamoylTrfase"/>
</dbReference>
<dbReference type="InterPro" id="IPR006132">
    <property type="entry name" value="Asp/Orn_carbamoyltranf_P-bd"/>
</dbReference>
<evidence type="ECO:0000256" key="10">
    <source>
        <dbReference type="ARBA" id="ARBA00022946"/>
    </source>
</evidence>
<evidence type="ECO:0000256" key="6">
    <source>
        <dbReference type="ARBA" id="ARBA00022436"/>
    </source>
</evidence>
<dbReference type="Pfam" id="PF02729">
    <property type="entry name" value="OTCace_N"/>
    <property type="match status" value="1"/>
</dbReference>
<keyword evidence="11" id="KW-0496">Mitochondrion</keyword>
<name>A0A8K1GI56_9PASS</name>
<comment type="subunit">
    <text evidence="4">Homotrimer.</text>
</comment>
<dbReference type="SUPFAM" id="SSF53671">
    <property type="entry name" value="Aspartate/ornithine carbamoyltransferase"/>
    <property type="match status" value="1"/>
</dbReference>
<accession>A0A8K1GI56</accession>
<dbReference type="InterPro" id="IPR036901">
    <property type="entry name" value="Asp/Orn_carbamoylTrfase_sf"/>
</dbReference>
<dbReference type="NCBIfam" id="TIGR00658">
    <property type="entry name" value="orni_carb_tr"/>
    <property type="match status" value="1"/>
</dbReference>
<proteinExistence type="inferred from homology"/>
<evidence type="ECO:0000256" key="5">
    <source>
        <dbReference type="ARBA" id="ARBA00013007"/>
    </source>
</evidence>
<organism evidence="15 16">
    <name type="scientific">Zosterops borbonicus</name>
    <dbReference type="NCBI Taxonomy" id="364589"/>
    <lineage>
        <taxon>Eukaryota</taxon>
        <taxon>Metazoa</taxon>
        <taxon>Chordata</taxon>
        <taxon>Craniata</taxon>
        <taxon>Vertebrata</taxon>
        <taxon>Euteleostomi</taxon>
        <taxon>Archelosauria</taxon>
        <taxon>Archosauria</taxon>
        <taxon>Dinosauria</taxon>
        <taxon>Saurischia</taxon>
        <taxon>Theropoda</taxon>
        <taxon>Coelurosauria</taxon>
        <taxon>Aves</taxon>
        <taxon>Neognathae</taxon>
        <taxon>Neoaves</taxon>
        <taxon>Telluraves</taxon>
        <taxon>Australaves</taxon>
        <taxon>Passeriformes</taxon>
        <taxon>Sylvioidea</taxon>
        <taxon>Zosteropidae</taxon>
        <taxon>Zosterops</taxon>
    </lineage>
</organism>
<dbReference type="FunFam" id="3.40.50.1370:FF:000010">
    <property type="entry name" value="Ornithine carbamoyltransferase, mitochondrial"/>
    <property type="match status" value="1"/>
</dbReference>
<evidence type="ECO:0000256" key="12">
    <source>
        <dbReference type="SAM" id="MobiDB-lite"/>
    </source>
</evidence>
<comment type="caution">
    <text evidence="15">The sequence shown here is derived from an EMBL/GenBank/DDBJ whole genome shotgun (WGS) entry which is preliminary data.</text>
</comment>
<dbReference type="GO" id="GO:0005759">
    <property type="term" value="C:mitochondrial matrix"/>
    <property type="evidence" value="ECO:0007669"/>
    <property type="project" value="UniProtKB-SubCell"/>
</dbReference>
<dbReference type="InterPro" id="IPR006131">
    <property type="entry name" value="Asp_carbamoyltransf_Asp/Orn-bd"/>
</dbReference>
<evidence type="ECO:0000313" key="16">
    <source>
        <dbReference type="Proteomes" id="UP000796761"/>
    </source>
</evidence>
<feature type="compositionally biased region" description="Basic and acidic residues" evidence="12">
    <location>
        <begin position="441"/>
        <end position="744"/>
    </location>
</feature>
<comment type="similarity">
    <text evidence="3">Belongs to the aspartate/ornithine carbamoyltransferase superfamily. OTCase family.</text>
</comment>
<comment type="subcellular location">
    <subcellularLocation>
        <location evidence="1">Mitochondrion matrix</location>
    </subcellularLocation>
</comment>
<evidence type="ECO:0000256" key="3">
    <source>
        <dbReference type="ARBA" id="ARBA00007805"/>
    </source>
</evidence>
<evidence type="ECO:0000256" key="9">
    <source>
        <dbReference type="ARBA" id="ARBA00022679"/>
    </source>
</evidence>
<dbReference type="PRINTS" id="PR00102">
    <property type="entry name" value="OTCASE"/>
</dbReference>
<dbReference type="AlphaFoldDB" id="A0A8K1GI56"/>
<keyword evidence="9" id="KW-0808">Transferase</keyword>
<dbReference type="PANTHER" id="PTHR45753:SF3">
    <property type="entry name" value="ORNITHINE TRANSCARBAMYLASE, MITOCHONDRIAL"/>
    <property type="match status" value="1"/>
</dbReference>
<keyword evidence="6" id="KW-0835">Urea cycle</keyword>
<evidence type="ECO:0000256" key="7">
    <source>
        <dbReference type="ARBA" id="ARBA00022571"/>
    </source>
</evidence>
<feature type="domain" description="Aspartate/ornithine carbamoyltransferase Asp/Orn-binding" evidence="13">
    <location>
        <begin position="187"/>
        <end position="336"/>
    </location>
</feature>
<dbReference type="NCBIfam" id="NF001986">
    <property type="entry name" value="PRK00779.1"/>
    <property type="match status" value="1"/>
</dbReference>
<keyword evidence="7" id="KW-0055">Arginine biosynthesis</keyword>
<dbReference type="InterPro" id="IPR002292">
    <property type="entry name" value="Orn/put_carbamltrans"/>
</dbReference>
<dbReference type="PRINTS" id="PR00100">
    <property type="entry name" value="AOTCASE"/>
</dbReference>
<reference evidence="15" key="1">
    <citation type="submission" date="2019-04" db="EMBL/GenBank/DDBJ databases">
        <title>Genome assembly of Zosterops borbonicus 15179.</title>
        <authorList>
            <person name="Leroy T."/>
            <person name="Anselmetti Y."/>
            <person name="Tilak M.-K."/>
            <person name="Nabholz B."/>
        </authorList>
    </citation>
    <scope>NUCLEOTIDE SEQUENCE</scope>
    <source>
        <strain evidence="15">HGM_15179</strain>
        <tissue evidence="15">Muscle</tissue>
    </source>
</reference>
<feature type="domain" description="Aspartate/ornithine carbamoyltransferase carbamoyl-P binding" evidence="14">
    <location>
        <begin position="40"/>
        <end position="181"/>
    </location>
</feature>
<evidence type="ECO:0000256" key="11">
    <source>
        <dbReference type="ARBA" id="ARBA00023128"/>
    </source>
</evidence>
<gene>
    <name evidence="15" type="ORF">HGM15179_008572</name>
</gene>
<feature type="region of interest" description="Disordered" evidence="12">
    <location>
        <begin position="429"/>
        <end position="744"/>
    </location>
</feature>
<dbReference type="PANTHER" id="PTHR45753">
    <property type="entry name" value="ORNITHINE CARBAMOYLTRANSFERASE, MITOCHONDRIAL"/>
    <property type="match status" value="1"/>
</dbReference>
<evidence type="ECO:0000259" key="13">
    <source>
        <dbReference type="Pfam" id="PF00185"/>
    </source>
</evidence>
<dbReference type="EMBL" id="SWJQ01000220">
    <property type="protein sequence ID" value="TRZ18517.1"/>
    <property type="molecule type" value="Genomic_DNA"/>
</dbReference>